<keyword evidence="3" id="KW-1003">Cell membrane</keyword>
<dbReference type="InterPro" id="IPR014047">
    <property type="entry name" value="Chr_Tranpt_l_chain"/>
</dbReference>
<feature type="transmembrane region" description="Helical" evidence="7">
    <location>
        <begin position="441"/>
        <end position="458"/>
    </location>
</feature>
<comment type="caution">
    <text evidence="8">The sequence shown here is derived from an EMBL/GenBank/DDBJ whole genome shotgun (WGS) entry which is preliminary data.</text>
</comment>
<dbReference type="GO" id="GO:0005886">
    <property type="term" value="C:plasma membrane"/>
    <property type="evidence" value="ECO:0007669"/>
    <property type="project" value="UniProtKB-SubCell"/>
</dbReference>
<dbReference type="GO" id="GO:0015109">
    <property type="term" value="F:chromate transmembrane transporter activity"/>
    <property type="evidence" value="ECO:0007669"/>
    <property type="project" value="InterPro"/>
</dbReference>
<feature type="transmembrane region" description="Helical" evidence="7">
    <location>
        <begin position="238"/>
        <end position="260"/>
    </location>
</feature>
<evidence type="ECO:0000256" key="4">
    <source>
        <dbReference type="ARBA" id="ARBA00022692"/>
    </source>
</evidence>
<evidence type="ECO:0000256" key="5">
    <source>
        <dbReference type="ARBA" id="ARBA00022989"/>
    </source>
</evidence>
<feature type="transmembrane region" description="Helical" evidence="7">
    <location>
        <begin position="98"/>
        <end position="122"/>
    </location>
</feature>
<evidence type="ECO:0000256" key="3">
    <source>
        <dbReference type="ARBA" id="ARBA00022475"/>
    </source>
</evidence>
<evidence type="ECO:0000313" key="8">
    <source>
        <dbReference type="EMBL" id="MDH2051274.1"/>
    </source>
</evidence>
<feature type="transmembrane region" description="Helical" evidence="7">
    <location>
        <begin position="419"/>
        <end position="435"/>
    </location>
</feature>
<keyword evidence="6 7" id="KW-0472">Membrane</keyword>
<evidence type="ECO:0000256" key="2">
    <source>
        <dbReference type="ARBA" id="ARBA00005262"/>
    </source>
</evidence>
<organism evidence="8 9">
    <name type="scientific">Achromobacter marplatensis</name>
    <dbReference type="NCBI Taxonomy" id="470868"/>
    <lineage>
        <taxon>Bacteria</taxon>
        <taxon>Pseudomonadati</taxon>
        <taxon>Pseudomonadota</taxon>
        <taxon>Betaproteobacteria</taxon>
        <taxon>Burkholderiales</taxon>
        <taxon>Alcaligenaceae</taxon>
        <taxon>Achromobacter</taxon>
    </lineage>
</organism>
<reference evidence="8" key="1">
    <citation type="submission" date="2022-09" db="EMBL/GenBank/DDBJ databases">
        <title>Intensive care unit water sources are persistently colonized with multi-drug resistant bacteria and are the site of extensive horizontal gene transfer of antibiotic resistance genes.</title>
        <authorList>
            <person name="Diorio-Toth L."/>
        </authorList>
    </citation>
    <scope>NUCLEOTIDE SEQUENCE</scope>
    <source>
        <strain evidence="8">GD03676</strain>
    </source>
</reference>
<comment type="subcellular location">
    <subcellularLocation>
        <location evidence="1">Cell membrane</location>
        <topology evidence="1">Multi-pass membrane protein</topology>
    </subcellularLocation>
</comment>
<dbReference type="PANTHER" id="PTHR33567">
    <property type="entry name" value="CHROMATE ION TRANSPORTER (EUROFUNG)"/>
    <property type="match status" value="1"/>
</dbReference>
<feature type="transmembrane region" description="Helical" evidence="7">
    <location>
        <begin position="272"/>
        <end position="292"/>
    </location>
</feature>
<feature type="transmembrane region" description="Helical" evidence="7">
    <location>
        <begin position="321"/>
        <end position="339"/>
    </location>
</feature>
<gene>
    <name evidence="8" type="primary">chrA</name>
    <name evidence="8" type="ORF">N5K24_12760</name>
</gene>
<keyword evidence="5 7" id="KW-1133">Transmembrane helix</keyword>
<dbReference type="PIRSF" id="PIRSF004810">
    <property type="entry name" value="ChrA"/>
    <property type="match status" value="1"/>
</dbReference>
<feature type="transmembrane region" description="Helical" evidence="7">
    <location>
        <begin position="387"/>
        <end position="407"/>
    </location>
</feature>
<evidence type="ECO:0000256" key="6">
    <source>
        <dbReference type="ARBA" id="ARBA00023136"/>
    </source>
</evidence>
<proteinExistence type="inferred from homology"/>
<evidence type="ECO:0000256" key="7">
    <source>
        <dbReference type="SAM" id="Phobius"/>
    </source>
</evidence>
<protein>
    <submittedName>
        <fullName evidence="8">Chromate efflux transporter</fullName>
    </submittedName>
</protein>
<evidence type="ECO:0000256" key="1">
    <source>
        <dbReference type="ARBA" id="ARBA00004651"/>
    </source>
</evidence>
<feature type="transmembrane region" description="Helical" evidence="7">
    <location>
        <begin position="128"/>
        <end position="150"/>
    </location>
</feature>
<evidence type="ECO:0000313" key="9">
    <source>
        <dbReference type="Proteomes" id="UP001161276"/>
    </source>
</evidence>
<dbReference type="NCBIfam" id="TIGR00937">
    <property type="entry name" value="2A51"/>
    <property type="match status" value="1"/>
</dbReference>
<dbReference type="RefSeq" id="WP_076468620.1">
    <property type="nucleotide sequence ID" value="NZ_JAOCKG010000004.1"/>
</dbReference>
<sequence>MSSRLQEAGTPPLESSVPLEAPQPVSFRQALWFWLKLGFISFGGPAGQIAIMHTELVERRRWISERRFLHALNYCMLLPGPEAQQLATYIGWLLHRTWGGVVAGGLFVLPSLFILIGLSWVYVAWGDVPVIAGLFYGIKPAVTAIVLHAAHRIGSRALKNPVLWSIAAAAFVAIFAANVPFPLIVAVAALVGFVGGKKWPEYFRTGARHGSGASGFGPALIDDDTPTPSHAKFRWPRLAAIVGIGALMWGAPMGVLTAVYGWHGAYTQMGWFFTKAAFLTFGGAYAVLPYIYQGAVDTYAWLTPIQMIDGLALGETTPGPLIMVVAFVGFVGGYAKALLGPETLFLAGALAATIVTWFTFLPSFLFILTGGPLVEATKEDLKFTAPLTAITAAVVGVILNLAVFFGYHVLWPEGLAGRFELGSALIALGAAIALFKFKRGVIEVIAACAVIGLILKLTL</sequence>
<comment type="similarity">
    <text evidence="2">Belongs to the chromate ion transporter (CHR) (TC 2.A.51) family.</text>
</comment>
<feature type="transmembrane region" description="Helical" evidence="7">
    <location>
        <begin position="31"/>
        <end position="51"/>
    </location>
</feature>
<keyword evidence="4 7" id="KW-0812">Transmembrane</keyword>
<feature type="transmembrane region" description="Helical" evidence="7">
    <location>
        <begin position="162"/>
        <end position="195"/>
    </location>
</feature>
<dbReference type="AlphaFoldDB" id="A0AA43B216"/>
<name>A0AA43B216_9BURK</name>
<dbReference type="InterPro" id="IPR003370">
    <property type="entry name" value="Chromate_transpt"/>
</dbReference>
<dbReference type="Pfam" id="PF02417">
    <property type="entry name" value="Chromate_transp"/>
    <property type="match status" value="2"/>
</dbReference>
<dbReference type="EMBL" id="JAOCKG010000004">
    <property type="protein sequence ID" value="MDH2051274.1"/>
    <property type="molecule type" value="Genomic_DNA"/>
</dbReference>
<dbReference type="PANTHER" id="PTHR33567:SF3">
    <property type="entry name" value="CHROMATE ION TRANSPORTER (EUROFUNG)"/>
    <property type="match status" value="1"/>
</dbReference>
<accession>A0AA43B216</accession>
<dbReference type="Proteomes" id="UP001161276">
    <property type="component" value="Unassembled WGS sequence"/>
</dbReference>
<feature type="transmembrane region" description="Helical" evidence="7">
    <location>
        <begin position="344"/>
        <end position="367"/>
    </location>
</feature>